<evidence type="ECO:0000313" key="7">
    <source>
        <dbReference type="Proteomes" id="UP000612362"/>
    </source>
</evidence>
<evidence type="ECO:0000259" key="5">
    <source>
        <dbReference type="PROSITE" id="PS51462"/>
    </source>
</evidence>
<feature type="domain" description="Nudix hydrolase" evidence="5">
    <location>
        <begin position="39"/>
        <end position="166"/>
    </location>
</feature>
<comment type="caution">
    <text evidence="6">The sequence shown here is derived from an EMBL/GenBank/DDBJ whole genome shotgun (WGS) entry which is preliminary data.</text>
</comment>
<protein>
    <recommendedName>
        <fullName evidence="5">Nudix hydrolase domain-containing protein</fullName>
    </recommendedName>
</protein>
<organism evidence="6 7">
    <name type="scientific">Ktedonospora formicarum</name>
    <dbReference type="NCBI Taxonomy" id="2778364"/>
    <lineage>
        <taxon>Bacteria</taxon>
        <taxon>Bacillati</taxon>
        <taxon>Chloroflexota</taxon>
        <taxon>Ktedonobacteria</taxon>
        <taxon>Ktedonobacterales</taxon>
        <taxon>Ktedonobacteraceae</taxon>
        <taxon>Ktedonospora</taxon>
    </lineage>
</organism>
<keyword evidence="2 4" id="KW-0378">Hydrolase</keyword>
<dbReference type="Proteomes" id="UP000612362">
    <property type="component" value="Unassembled WGS sequence"/>
</dbReference>
<dbReference type="InterPro" id="IPR020084">
    <property type="entry name" value="NUDIX_hydrolase_CS"/>
</dbReference>
<dbReference type="PROSITE" id="PS51462">
    <property type="entry name" value="NUDIX"/>
    <property type="match status" value="1"/>
</dbReference>
<comment type="similarity">
    <text evidence="4">Belongs to the Nudix hydrolase family.</text>
</comment>
<gene>
    <name evidence="6" type="ORF">KSX_25010</name>
</gene>
<dbReference type="PANTHER" id="PTHR43222:SF2">
    <property type="entry name" value="NUDIX HYDROLASE 23, CHLOROPLASTIC"/>
    <property type="match status" value="1"/>
</dbReference>
<reference evidence="6" key="1">
    <citation type="submission" date="2020-10" db="EMBL/GenBank/DDBJ databases">
        <title>Taxonomic study of unclassified bacteria belonging to the class Ktedonobacteria.</title>
        <authorList>
            <person name="Yabe S."/>
            <person name="Wang C.M."/>
            <person name="Zheng Y."/>
            <person name="Sakai Y."/>
            <person name="Cavaletti L."/>
            <person name="Monciardini P."/>
            <person name="Donadio S."/>
        </authorList>
    </citation>
    <scope>NUCLEOTIDE SEQUENCE</scope>
    <source>
        <strain evidence="6">SOSP1-1</strain>
    </source>
</reference>
<proteinExistence type="inferred from homology"/>
<evidence type="ECO:0000313" key="6">
    <source>
        <dbReference type="EMBL" id="GHO44338.1"/>
    </source>
</evidence>
<dbReference type="InterPro" id="IPR000086">
    <property type="entry name" value="NUDIX_hydrolase_dom"/>
</dbReference>
<dbReference type="InterPro" id="IPR015797">
    <property type="entry name" value="NUDIX_hydrolase-like_dom_sf"/>
</dbReference>
<keyword evidence="3" id="KW-0460">Magnesium</keyword>
<keyword evidence="7" id="KW-1185">Reference proteome</keyword>
<dbReference type="EMBL" id="BNJF01000001">
    <property type="protein sequence ID" value="GHO44338.1"/>
    <property type="molecule type" value="Genomic_DNA"/>
</dbReference>
<name>A0A8J3MS84_9CHLR</name>
<dbReference type="PROSITE" id="PS00893">
    <property type="entry name" value="NUDIX_BOX"/>
    <property type="match status" value="1"/>
</dbReference>
<evidence type="ECO:0000256" key="3">
    <source>
        <dbReference type="ARBA" id="ARBA00022842"/>
    </source>
</evidence>
<dbReference type="InterPro" id="IPR020476">
    <property type="entry name" value="Nudix_hydrolase"/>
</dbReference>
<dbReference type="SUPFAM" id="SSF55811">
    <property type="entry name" value="Nudix"/>
    <property type="match status" value="1"/>
</dbReference>
<dbReference type="PRINTS" id="PR00502">
    <property type="entry name" value="NUDIXFAMILY"/>
</dbReference>
<sequence>MPNLSEIKYCPVCATLLIEKELFNARRLACENCGFIFFLNPKVVVVVVIQRNGRFLLGKRNIDPGKGKWGFTGGYVDQNESVEEAALREVKEETNLDIQLEGLIGVYSQHGSPHIIIAYQGRILDNNIQNLTPQVEEVSELGFFAPDTLPDLAFPSNRSILRDLLRRNPRS</sequence>
<evidence type="ECO:0000256" key="1">
    <source>
        <dbReference type="ARBA" id="ARBA00001946"/>
    </source>
</evidence>
<dbReference type="AlphaFoldDB" id="A0A8J3MS84"/>
<evidence type="ECO:0000256" key="4">
    <source>
        <dbReference type="RuleBase" id="RU003476"/>
    </source>
</evidence>
<dbReference type="GO" id="GO:0016787">
    <property type="term" value="F:hydrolase activity"/>
    <property type="evidence" value="ECO:0007669"/>
    <property type="project" value="UniProtKB-KW"/>
</dbReference>
<evidence type="ECO:0000256" key="2">
    <source>
        <dbReference type="ARBA" id="ARBA00022801"/>
    </source>
</evidence>
<comment type="cofactor">
    <cofactor evidence="1">
        <name>Mg(2+)</name>
        <dbReference type="ChEBI" id="CHEBI:18420"/>
    </cofactor>
</comment>
<dbReference type="Pfam" id="PF00293">
    <property type="entry name" value="NUDIX"/>
    <property type="match status" value="1"/>
</dbReference>
<dbReference type="Gene3D" id="3.90.79.10">
    <property type="entry name" value="Nucleoside Triphosphate Pyrophosphohydrolase"/>
    <property type="match status" value="1"/>
</dbReference>
<dbReference type="RefSeq" id="WP_220193739.1">
    <property type="nucleotide sequence ID" value="NZ_BNJF01000001.1"/>
</dbReference>
<accession>A0A8J3MS84</accession>
<dbReference type="PANTHER" id="PTHR43222">
    <property type="entry name" value="NUDIX HYDROLASE 23"/>
    <property type="match status" value="1"/>
</dbReference>